<dbReference type="Gene3D" id="1.10.443.10">
    <property type="entry name" value="Intergrase catalytic core"/>
    <property type="match status" value="1"/>
</dbReference>
<dbReference type="Pfam" id="PF00589">
    <property type="entry name" value="Phage_integrase"/>
    <property type="match status" value="1"/>
</dbReference>
<protein>
    <submittedName>
        <fullName evidence="3">Phage integrase</fullName>
    </submittedName>
</protein>
<sequence>MATAGIVERRFRRTTDLAPAWRSLWRRLLELDDATLSTSLGRFVHFLSQQEVIPDEVNERHAGAFLEAVTLNEISKEPETSYRAAVNGWNLAVARVPGWPQTPIALPSRQKIFRLPDQSFPATFLTDLDSLIAALGANDPLSETGRYRALRPATLKQYRRMLLRFASELVHAGIDASSITSVSSLLEPTAAERGLRQMLSRNGNTSSRGIAEVARLLPNIATTLHRPSEEVARLRQLSGKLAVDPQKGLTAKNRERLRVLQQPRNRMELLTLPEQVFRRGTGNKKPYYAALDRETALAIAILLVCPIRVKNLAELELGRHLQRPGDGRVYLVLEEEDTKTSRPIEFELPEDVVRLIDAHLASRVPWMCPAGTPYLFPKRSGEAPVNSADLATRISKLVRGELGLEINAHLFRHFAVMNWLDANPGGYEVARRLLGHADVSHTINMYSGMEVKSATRAFSDLIGALREGQA</sequence>
<reference evidence="3 4" key="1">
    <citation type="journal article" date="2010" name="J. Bacteriol.">
        <title>Genome sequences of Pelagibaca bermudensis HTCC2601T and Maritimibacter alkaliphilus HTCC2654T, the type strains of two marine Roseobacter genera.</title>
        <authorList>
            <person name="Thrash J.C."/>
            <person name="Cho J.C."/>
            <person name="Ferriera S."/>
            <person name="Johnson J."/>
            <person name="Vergin K.L."/>
            <person name="Giovannoni S.J."/>
        </authorList>
    </citation>
    <scope>NUCLEOTIDE SEQUENCE [LARGE SCALE GENOMIC DNA]</scope>
    <source>
        <strain evidence="4">DSM 26914 / JCM 13377 / KCTC 12554 / HTCC2601</strain>
    </source>
</reference>
<accession>Q0FQE2</accession>
<dbReference type="GO" id="GO:0003677">
    <property type="term" value="F:DNA binding"/>
    <property type="evidence" value="ECO:0007669"/>
    <property type="project" value="InterPro"/>
</dbReference>
<dbReference type="eggNOG" id="COG4974">
    <property type="taxonomic scope" value="Bacteria"/>
</dbReference>
<dbReference type="GO" id="GO:0015074">
    <property type="term" value="P:DNA integration"/>
    <property type="evidence" value="ECO:0007669"/>
    <property type="project" value="InterPro"/>
</dbReference>
<evidence type="ECO:0000256" key="1">
    <source>
        <dbReference type="ARBA" id="ARBA00023172"/>
    </source>
</evidence>
<feature type="domain" description="Tyr recombinase" evidence="2">
    <location>
        <begin position="271"/>
        <end position="460"/>
    </location>
</feature>
<dbReference type="RefSeq" id="WP_007796285.1">
    <property type="nucleotide sequence ID" value="NZ_DS022276.1"/>
</dbReference>
<dbReference type="InterPro" id="IPR011010">
    <property type="entry name" value="DNA_brk_join_enz"/>
</dbReference>
<dbReference type="PROSITE" id="PS51898">
    <property type="entry name" value="TYR_RECOMBINASE"/>
    <property type="match status" value="1"/>
</dbReference>
<dbReference type="HOGENOM" id="CLU_028383_0_0_5"/>
<keyword evidence="1" id="KW-0233">DNA recombination</keyword>
<dbReference type="STRING" id="314265.R2601_15797"/>
<dbReference type="EMBL" id="AATQ01000014">
    <property type="protein sequence ID" value="EAU46509.1"/>
    <property type="molecule type" value="Genomic_DNA"/>
</dbReference>
<keyword evidence="4" id="KW-1185">Reference proteome</keyword>
<dbReference type="SUPFAM" id="SSF56349">
    <property type="entry name" value="DNA breaking-rejoining enzymes"/>
    <property type="match status" value="1"/>
</dbReference>
<comment type="caution">
    <text evidence="3">The sequence shown here is derived from an EMBL/GenBank/DDBJ whole genome shotgun (WGS) entry which is preliminary data.</text>
</comment>
<evidence type="ECO:0000313" key="3">
    <source>
        <dbReference type="EMBL" id="EAU46509.1"/>
    </source>
</evidence>
<dbReference type="OrthoDB" id="6388170at2"/>
<name>Q0FQE2_SALBH</name>
<dbReference type="InterPro" id="IPR013762">
    <property type="entry name" value="Integrase-like_cat_sf"/>
</dbReference>
<dbReference type="Proteomes" id="UP000006230">
    <property type="component" value="Unassembled WGS sequence"/>
</dbReference>
<proteinExistence type="predicted"/>
<dbReference type="InterPro" id="IPR002104">
    <property type="entry name" value="Integrase_catalytic"/>
</dbReference>
<evidence type="ECO:0000313" key="4">
    <source>
        <dbReference type="Proteomes" id="UP000006230"/>
    </source>
</evidence>
<organism evidence="3 4">
    <name type="scientific">Salipiger bermudensis (strain DSM 26914 / JCM 13377 / KCTC 12554 / HTCC2601)</name>
    <name type="common">Pelagibaca bermudensis</name>
    <dbReference type="NCBI Taxonomy" id="314265"/>
    <lineage>
        <taxon>Bacteria</taxon>
        <taxon>Pseudomonadati</taxon>
        <taxon>Pseudomonadota</taxon>
        <taxon>Alphaproteobacteria</taxon>
        <taxon>Rhodobacterales</taxon>
        <taxon>Roseobacteraceae</taxon>
        <taxon>Salipiger</taxon>
    </lineage>
</organism>
<evidence type="ECO:0000259" key="2">
    <source>
        <dbReference type="PROSITE" id="PS51898"/>
    </source>
</evidence>
<dbReference type="AlphaFoldDB" id="Q0FQE2"/>
<dbReference type="GO" id="GO:0006310">
    <property type="term" value="P:DNA recombination"/>
    <property type="evidence" value="ECO:0007669"/>
    <property type="project" value="UniProtKB-KW"/>
</dbReference>
<gene>
    <name evidence="3" type="ORF">R2601_15797</name>
</gene>